<sequence length="61" mass="6728">MTAGSTDARADREEITGAMGPLPTPIACPRTPVERTTPMRDHFEADDRMSVVREARERPSS</sequence>
<comment type="caution">
    <text evidence="2">The sequence shown here is derived from an EMBL/GenBank/DDBJ whole genome shotgun (WGS) entry which is preliminary data.</text>
</comment>
<accession>A0A3D9SGC9</accession>
<dbReference type="EMBL" id="QTTT01000001">
    <property type="protein sequence ID" value="REE94966.1"/>
    <property type="molecule type" value="Genomic_DNA"/>
</dbReference>
<organism evidence="2 3">
    <name type="scientific">Thermomonospora umbrina</name>
    <dbReference type="NCBI Taxonomy" id="111806"/>
    <lineage>
        <taxon>Bacteria</taxon>
        <taxon>Bacillati</taxon>
        <taxon>Actinomycetota</taxon>
        <taxon>Actinomycetes</taxon>
        <taxon>Streptosporangiales</taxon>
        <taxon>Thermomonosporaceae</taxon>
        <taxon>Thermomonospora</taxon>
    </lineage>
</organism>
<dbReference type="Proteomes" id="UP000256661">
    <property type="component" value="Unassembled WGS sequence"/>
</dbReference>
<protein>
    <submittedName>
        <fullName evidence="2">Uncharacterized protein</fullName>
    </submittedName>
</protein>
<dbReference type="AlphaFoldDB" id="A0A3D9SGC9"/>
<proteinExistence type="predicted"/>
<feature type="region of interest" description="Disordered" evidence="1">
    <location>
        <begin position="1"/>
        <end position="61"/>
    </location>
</feature>
<evidence type="ECO:0000313" key="2">
    <source>
        <dbReference type="EMBL" id="REE94966.1"/>
    </source>
</evidence>
<reference evidence="2 3" key="1">
    <citation type="submission" date="2018-08" db="EMBL/GenBank/DDBJ databases">
        <title>Sequencing the genomes of 1000 actinobacteria strains.</title>
        <authorList>
            <person name="Klenk H.-P."/>
        </authorList>
    </citation>
    <scope>NUCLEOTIDE SEQUENCE [LARGE SCALE GENOMIC DNA]</scope>
    <source>
        <strain evidence="2 3">DSM 43927</strain>
    </source>
</reference>
<gene>
    <name evidence="2" type="ORF">DFJ69_0335</name>
</gene>
<feature type="compositionally biased region" description="Basic and acidic residues" evidence="1">
    <location>
        <begin position="37"/>
        <end position="61"/>
    </location>
</feature>
<keyword evidence="3" id="KW-1185">Reference proteome</keyword>
<evidence type="ECO:0000256" key="1">
    <source>
        <dbReference type="SAM" id="MobiDB-lite"/>
    </source>
</evidence>
<name>A0A3D9SGC9_9ACTN</name>
<evidence type="ECO:0000313" key="3">
    <source>
        <dbReference type="Proteomes" id="UP000256661"/>
    </source>
</evidence>